<evidence type="ECO:0000256" key="4">
    <source>
        <dbReference type="PROSITE-ProRule" id="PRU01248"/>
    </source>
</evidence>
<evidence type="ECO:0000313" key="8">
    <source>
        <dbReference type="Proteomes" id="UP000192408"/>
    </source>
</evidence>
<dbReference type="InterPro" id="IPR010998">
    <property type="entry name" value="Integrase_recombinase_N"/>
</dbReference>
<name>A0A1W1UMT3_9PAST</name>
<dbReference type="InterPro" id="IPR013762">
    <property type="entry name" value="Integrase-like_cat_sf"/>
</dbReference>
<organism evidence="7 8">
    <name type="scientific">Pasteurella testudinis DSM 23072</name>
    <dbReference type="NCBI Taxonomy" id="1122938"/>
    <lineage>
        <taxon>Bacteria</taxon>
        <taxon>Pseudomonadati</taxon>
        <taxon>Pseudomonadota</taxon>
        <taxon>Gammaproteobacteria</taxon>
        <taxon>Pasteurellales</taxon>
        <taxon>Pasteurellaceae</taxon>
        <taxon>Pasteurella</taxon>
    </lineage>
</organism>
<dbReference type="Gene3D" id="1.10.443.10">
    <property type="entry name" value="Intergrase catalytic core"/>
    <property type="match status" value="1"/>
</dbReference>
<proteinExistence type="predicted"/>
<dbReference type="CDD" id="cd00796">
    <property type="entry name" value="INT_Rci_Hp1_C"/>
    <property type="match status" value="1"/>
</dbReference>
<dbReference type="InterPro" id="IPR050090">
    <property type="entry name" value="Tyrosine_recombinase_XerCD"/>
</dbReference>
<dbReference type="PROSITE" id="PS51900">
    <property type="entry name" value="CB"/>
    <property type="match status" value="1"/>
</dbReference>
<dbReference type="Proteomes" id="UP000192408">
    <property type="component" value="Unassembled WGS sequence"/>
</dbReference>
<feature type="domain" description="Tyr recombinase" evidence="5">
    <location>
        <begin position="155"/>
        <end position="333"/>
    </location>
</feature>
<evidence type="ECO:0000259" key="6">
    <source>
        <dbReference type="PROSITE" id="PS51900"/>
    </source>
</evidence>
<dbReference type="RefSeq" id="WP_084256541.1">
    <property type="nucleotide sequence ID" value="NZ_FWWV01000009.1"/>
</dbReference>
<dbReference type="PANTHER" id="PTHR30349">
    <property type="entry name" value="PHAGE INTEGRASE-RELATED"/>
    <property type="match status" value="1"/>
</dbReference>
<keyword evidence="8" id="KW-1185">Reference proteome</keyword>
<dbReference type="InterPro" id="IPR044068">
    <property type="entry name" value="CB"/>
</dbReference>
<evidence type="ECO:0000256" key="2">
    <source>
        <dbReference type="ARBA" id="ARBA00023125"/>
    </source>
</evidence>
<dbReference type="Pfam" id="PF00589">
    <property type="entry name" value="Phage_integrase"/>
    <property type="match status" value="1"/>
</dbReference>
<evidence type="ECO:0000313" key="7">
    <source>
        <dbReference type="EMBL" id="SMB82333.1"/>
    </source>
</evidence>
<dbReference type="GO" id="GO:0015074">
    <property type="term" value="P:DNA integration"/>
    <property type="evidence" value="ECO:0007669"/>
    <property type="project" value="UniProtKB-KW"/>
</dbReference>
<evidence type="ECO:0000256" key="1">
    <source>
        <dbReference type="ARBA" id="ARBA00022908"/>
    </source>
</evidence>
<gene>
    <name evidence="7" type="ORF">SAMN05660772_02061</name>
</gene>
<dbReference type="GO" id="GO:0006310">
    <property type="term" value="P:DNA recombination"/>
    <property type="evidence" value="ECO:0007669"/>
    <property type="project" value="UniProtKB-KW"/>
</dbReference>
<dbReference type="STRING" id="1122938.SAMN05660772_02061"/>
<dbReference type="SUPFAM" id="SSF56349">
    <property type="entry name" value="DNA breaking-rejoining enzymes"/>
    <property type="match status" value="1"/>
</dbReference>
<keyword evidence="3" id="KW-0233">DNA recombination</keyword>
<sequence length="333" mass="38347">MATFTKIKTGWRCQIRKKGVNKSANFATKAAAQAWANKIESEIATGVYSDIPDLYFTDVIDRYIREVTPSKKGAKQETLRLLRLQKMPIGSIHLRDLSRDHFEQWRNERLAVIKPASVLREWNTLSNIMTYSVEKWNYLKRNPLKAVDKPATPEERTRRYSDDEIERLVFVSQYDFNYLPLTTRSRVAAALLFAFETAMRAGEICNTTWDKINFERRTLFIPQTKNGHARTVPLSSMAMKIINHLALVKKEGDERVFRMTAGTLDSTFRDLKELAGLDDVNLHFHDSRREALSRLAKKVEVMTLAKISGHRDIKILLNTYYAPDMSEVAKSLG</sequence>
<keyword evidence="1" id="KW-0229">DNA integration</keyword>
<reference evidence="8" key="1">
    <citation type="submission" date="2017-04" db="EMBL/GenBank/DDBJ databases">
        <authorList>
            <person name="Varghese N."/>
            <person name="Submissions S."/>
        </authorList>
    </citation>
    <scope>NUCLEOTIDE SEQUENCE [LARGE SCALE GENOMIC DNA]</scope>
    <source>
        <strain evidence="8">DSM 23072</strain>
    </source>
</reference>
<dbReference type="InterPro" id="IPR011010">
    <property type="entry name" value="DNA_brk_join_enz"/>
</dbReference>
<dbReference type="PROSITE" id="PS51898">
    <property type="entry name" value="TYR_RECOMBINASE"/>
    <property type="match status" value="1"/>
</dbReference>
<protein>
    <submittedName>
        <fullName evidence="7">Site-specific recombinase XerD</fullName>
    </submittedName>
</protein>
<keyword evidence="2 4" id="KW-0238">DNA-binding</keyword>
<accession>A0A1W1UMT3</accession>
<dbReference type="AlphaFoldDB" id="A0A1W1UMT3"/>
<dbReference type="PANTHER" id="PTHR30349:SF94">
    <property type="entry name" value="INTEGRASE_RECOMBINASE HI_1414-RELATED"/>
    <property type="match status" value="1"/>
</dbReference>
<dbReference type="EMBL" id="FWWV01000009">
    <property type="protein sequence ID" value="SMB82333.1"/>
    <property type="molecule type" value="Genomic_DNA"/>
</dbReference>
<dbReference type="GO" id="GO:0003677">
    <property type="term" value="F:DNA binding"/>
    <property type="evidence" value="ECO:0007669"/>
    <property type="project" value="UniProtKB-UniRule"/>
</dbReference>
<dbReference type="Gene3D" id="1.10.150.130">
    <property type="match status" value="1"/>
</dbReference>
<evidence type="ECO:0000256" key="3">
    <source>
        <dbReference type="ARBA" id="ARBA00023172"/>
    </source>
</evidence>
<evidence type="ECO:0000259" key="5">
    <source>
        <dbReference type="PROSITE" id="PS51898"/>
    </source>
</evidence>
<dbReference type="InterPro" id="IPR002104">
    <property type="entry name" value="Integrase_catalytic"/>
</dbReference>
<feature type="domain" description="Core-binding (CB)" evidence="6">
    <location>
        <begin position="54"/>
        <end position="133"/>
    </location>
</feature>